<dbReference type="Proteomes" id="UP000269945">
    <property type="component" value="Unassembled WGS sequence"/>
</dbReference>
<evidence type="ECO:0000313" key="1">
    <source>
        <dbReference type="EMBL" id="VCW68356.1"/>
    </source>
</evidence>
<accession>A0A9X9LHP4</accession>
<keyword evidence="2" id="KW-1185">Reference proteome</keyword>
<gene>
    <name evidence="1" type="ORF">BN2614_LOCUS2</name>
</gene>
<protein>
    <submittedName>
        <fullName evidence="1">Uncharacterized protein</fullName>
    </submittedName>
</protein>
<sequence>MSGRVAQKGASLKGFERLNNTEECGGHLSEILTPKRDPEHPCPSTCSSAFHSLPETRNLQPAGTPIPSWFLGKAVELVKCQLDLF</sequence>
<comment type="caution">
    <text evidence="1">The sequence shown here is derived from an EMBL/GenBank/DDBJ whole genome shotgun (WGS) entry which is preliminary data.</text>
</comment>
<organism evidence="1 2">
    <name type="scientific">Gulo gulo</name>
    <name type="common">Wolverine</name>
    <name type="synonym">Gluton</name>
    <dbReference type="NCBI Taxonomy" id="48420"/>
    <lineage>
        <taxon>Eukaryota</taxon>
        <taxon>Metazoa</taxon>
        <taxon>Chordata</taxon>
        <taxon>Craniata</taxon>
        <taxon>Vertebrata</taxon>
        <taxon>Euteleostomi</taxon>
        <taxon>Mammalia</taxon>
        <taxon>Eutheria</taxon>
        <taxon>Laurasiatheria</taxon>
        <taxon>Carnivora</taxon>
        <taxon>Caniformia</taxon>
        <taxon>Musteloidea</taxon>
        <taxon>Mustelidae</taxon>
        <taxon>Guloninae</taxon>
        <taxon>Gulo</taxon>
    </lineage>
</organism>
<proteinExistence type="predicted"/>
<evidence type="ECO:0000313" key="2">
    <source>
        <dbReference type="Proteomes" id="UP000269945"/>
    </source>
</evidence>
<name>A0A9X9LHP4_GULGU</name>
<dbReference type="EMBL" id="CYRY02003780">
    <property type="protein sequence ID" value="VCW68356.1"/>
    <property type="molecule type" value="Genomic_DNA"/>
</dbReference>
<dbReference type="AlphaFoldDB" id="A0A9X9LHP4"/>
<feature type="non-terminal residue" evidence="1">
    <location>
        <position position="85"/>
    </location>
</feature>
<reference evidence="1 2" key="1">
    <citation type="submission" date="2018-10" db="EMBL/GenBank/DDBJ databases">
        <authorList>
            <person name="Ekblom R."/>
            <person name="Jareborg N."/>
        </authorList>
    </citation>
    <scope>NUCLEOTIDE SEQUENCE [LARGE SCALE GENOMIC DNA]</scope>
    <source>
        <tissue evidence="1">Muscle</tissue>
    </source>
</reference>